<accession>A0A2T5M187</accession>
<evidence type="ECO:0000313" key="2">
    <source>
        <dbReference type="Proteomes" id="UP000244073"/>
    </source>
</evidence>
<reference evidence="1 2" key="1">
    <citation type="journal article" date="2018" name="Proc. Natl. Acad. Sci. U.S.A.">
        <title>Linking secondary metabolites to gene clusters through genome sequencing of six diverse Aspergillus species.</title>
        <authorList>
            <person name="Kaerboelling I."/>
            <person name="Vesth T.C."/>
            <person name="Frisvad J.C."/>
            <person name="Nybo J.L."/>
            <person name="Theobald S."/>
            <person name="Kuo A."/>
            <person name="Bowyer P."/>
            <person name="Matsuda Y."/>
            <person name="Mondo S."/>
            <person name="Lyhne E.K."/>
            <person name="Kogle M.E."/>
            <person name="Clum A."/>
            <person name="Lipzen A."/>
            <person name="Salamov A."/>
            <person name="Ngan C.Y."/>
            <person name="Daum C."/>
            <person name="Chiniquy J."/>
            <person name="Barry K."/>
            <person name="LaButti K."/>
            <person name="Haridas S."/>
            <person name="Simmons B.A."/>
            <person name="Magnuson J.K."/>
            <person name="Mortensen U.H."/>
            <person name="Larsen T.O."/>
            <person name="Grigoriev I.V."/>
            <person name="Baker S.E."/>
            <person name="Andersen M.R."/>
        </authorList>
    </citation>
    <scope>NUCLEOTIDE SEQUENCE [LARGE SCALE GENOMIC DNA]</scope>
    <source>
        <strain evidence="1 2">IBT 24754</strain>
    </source>
</reference>
<proteinExistence type="predicted"/>
<dbReference type="AlphaFoldDB" id="A0A2T5M187"/>
<dbReference type="RefSeq" id="XP_040753687.1">
    <property type="nucleotide sequence ID" value="XM_040892394.1"/>
</dbReference>
<dbReference type="VEuPathDB" id="FungiDB:P175DRAFT_0128191"/>
<organism evidence="1 2">
    <name type="scientific">Aspergillus ochraceoroseus IBT 24754</name>
    <dbReference type="NCBI Taxonomy" id="1392256"/>
    <lineage>
        <taxon>Eukaryota</taxon>
        <taxon>Fungi</taxon>
        <taxon>Dikarya</taxon>
        <taxon>Ascomycota</taxon>
        <taxon>Pezizomycotina</taxon>
        <taxon>Eurotiomycetes</taxon>
        <taxon>Eurotiomycetidae</taxon>
        <taxon>Eurotiales</taxon>
        <taxon>Aspergillaceae</taxon>
        <taxon>Aspergillus</taxon>
        <taxon>Aspergillus subgen. Nidulantes</taxon>
    </lineage>
</organism>
<protein>
    <submittedName>
        <fullName evidence="1">Uncharacterized protein</fullName>
    </submittedName>
</protein>
<comment type="caution">
    <text evidence="1">The sequence shown here is derived from an EMBL/GenBank/DDBJ whole genome shotgun (WGS) entry which is preliminary data.</text>
</comment>
<evidence type="ECO:0000313" key="1">
    <source>
        <dbReference type="EMBL" id="PTU22295.1"/>
    </source>
</evidence>
<dbReference type="EMBL" id="MSFN02000002">
    <property type="protein sequence ID" value="PTU22295.1"/>
    <property type="molecule type" value="Genomic_DNA"/>
</dbReference>
<name>A0A2T5M187_9EURO</name>
<sequence>MGQRYEMARMAGDTMTVEIGATAILIFGLGQPDAIGCDIFASGIAIAFVSSCGAIIRNLRPLLAAENNVAALESLNLQLNTVLGYWQDNRELFSDMTRLIVLVVSVGVPVDMPDWVGWIRGRLSTFGIQKPIISYEIPVADTTGVQSSLFVDARLGIPWIYIEGTPHPFKIYMGV</sequence>
<dbReference type="Proteomes" id="UP000244073">
    <property type="component" value="Unassembled WGS sequence"/>
</dbReference>
<gene>
    <name evidence="1" type="ORF">P175DRAFT_0128191</name>
</gene>
<dbReference type="GeneID" id="63809276"/>